<dbReference type="RefSeq" id="WP_086077665.1">
    <property type="nucleotide sequence ID" value="NZ_CP021111.1"/>
</dbReference>
<dbReference type="GO" id="GO:0046872">
    <property type="term" value="F:metal ion binding"/>
    <property type="evidence" value="ECO:0007669"/>
    <property type="project" value="UniProtKB-KW"/>
</dbReference>
<accession>A0A1W6Z9G5</accession>
<dbReference type="Proteomes" id="UP000194161">
    <property type="component" value="Chromosome"/>
</dbReference>
<feature type="signal peptide" evidence="8">
    <location>
        <begin position="1"/>
        <end position="25"/>
    </location>
</feature>
<dbReference type="AlphaFoldDB" id="A0A1W6Z9G5"/>
<dbReference type="OrthoDB" id="9793396at2"/>
<dbReference type="SUPFAM" id="SSF53807">
    <property type="entry name" value="Helical backbone' metal receptor"/>
    <property type="match status" value="1"/>
</dbReference>
<protein>
    <submittedName>
        <fullName evidence="9">ABC transporter substrate-binding protein</fullName>
    </submittedName>
</protein>
<keyword evidence="5 8" id="KW-0732">Signal</keyword>
<evidence type="ECO:0000313" key="9">
    <source>
        <dbReference type="EMBL" id="ARP93892.1"/>
    </source>
</evidence>
<keyword evidence="10" id="KW-1185">Reference proteome</keyword>
<sequence>MNIRKSATALSLAAASLLAAAPAAAEALKVVATFSIIADYARQVGGERIALTTLVGPGSDAHVYEPKPADAAAVGHADLVLANGLNFEGFLQRLVQASGSKAQVVTLTRGVKPMRSAEEERGHGHGHDHAHDHDHAHNHDHAHDHEHGHDHKHDHGHDGGHSHGGHHHGPDDPHAWQSVANAQIYVKNIADAFCKADAAGCGAYRANAQAYTQRLQALDAELKAVVAQIPKDRRTIITSHDAFGYYGQAYGFRFLAPQGLSTDAEASASDVAALVTQIRQQKAAALFTESISNPRLIRQISEETGLAQGGQLYSDSLSDANGPASTYIDMMRHNTETIRKAILGR</sequence>
<feature type="chain" id="PRO_5012709861" evidence="8">
    <location>
        <begin position="26"/>
        <end position="345"/>
    </location>
</feature>
<feature type="compositionally biased region" description="Basic and acidic residues" evidence="7">
    <location>
        <begin position="115"/>
        <end position="161"/>
    </location>
</feature>
<gene>
    <name evidence="9" type="ORF">CAL15_05525</name>
</gene>
<evidence type="ECO:0000256" key="4">
    <source>
        <dbReference type="ARBA" id="ARBA00022723"/>
    </source>
</evidence>
<dbReference type="KEGG" id="bgm:CAL15_05525"/>
<keyword evidence="4" id="KW-0479">Metal-binding</keyword>
<evidence type="ECO:0000256" key="1">
    <source>
        <dbReference type="ARBA" id="ARBA00004196"/>
    </source>
</evidence>
<dbReference type="PRINTS" id="PR00691">
    <property type="entry name" value="ADHESINB"/>
</dbReference>
<keyword evidence="3 6" id="KW-0813">Transport</keyword>
<evidence type="ECO:0000256" key="6">
    <source>
        <dbReference type="RuleBase" id="RU003512"/>
    </source>
</evidence>
<dbReference type="PRINTS" id="PR00690">
    <property type="entry name" value="ADHESNFAMILY"/>
</dbReference>
<dbReference type="PANTHER" id="PTHR42953">
    <property type="entry name" value="HIGH-AFFINITY ZINC UPTAKE SYSTEM PROTEIN ZNUA-RELATED"/>
    <property type="match status" value="1"/>
</dbReference>
<dbReference type="InterPro" id="IPR006127">
    <property type="entry name" value="ZnuA-like"/>
</dbReference>
<feature type="region of interest" description="Disordered" evidence="7">
    <location>
        <begin position="107"/>
        <end position="175"/>
    </location>
</feature>
<organism evidence="9 10">
    <name type="scientific">Bordetella genomosp. 13</name>
    <dbReference type="NCBI Taxonomy" id="463040"/>
    <lineage>
        <taxon>Bacteria</taxon>
        <taxon>Pseudomonadati</taxon>
        <taxon>Pseudomonadota</taxon>
        <taxon>Betaproteobacteria</taxon>
        <taxon>Burkholderiales</taxon>
        <taxon>Alcaligenaceae</taxon>
        <taxon>Bordetella</taxon>
    </lineage>
</organism>
<dbReference type="STRING" id="463040.CAL15_05525"/>
<dbReference type="EMBL" id="CP021111">
    <property type="protein sequence ID" value="ARP93892.1"/>
    <property type="molecule type" value="Genomic_DNA"/>
</dbReference>
<evidence type="ECO:0000256" key="5">
    <source>
        <dbReference type="ARBA" id="ARBA00022729"/>
    </source>
</evidence>
<dbReference type="Pfam" id="PF01297">
    <property type="entry name" value="ZnuA"/>
    <property type="match status" value="1"/>
</dbReference>
<dbReference type="GO" id="GO:0030001">
    <property type="term" value="P:metal ion transport"/>
    <property type="evidence" value="ECO:0007669"/>
    <property type="project" value="InterPro"/>
</dbReference>
<dbReference type="InterPro" id="IPR006129">
    <property type="entry name" value="AdhesinB"/>
</dbReference>
<comment type="subcellular location">
    <subcellularLocation>
        <location evidence="1">Cell envelope</location>
    </subcellularLocation>
</comment>
<evidence type="ECO:0000256" key="7">
    <source>
        <dbReference type="SAM" id="MobiDB-lite"/>
    </source>
</evidence>
<dbReference type="GO" id="GO:0007155">
    <property type="term" value="P:cell adhesion"/>
    <property type="evidence" value="ECO:0007669"/>
    <property type="project" value="InterPro"/>
</dbReference>
<evidence type="ECO:0000256" key="8">
    <source>
        <dbReference type="SAM" id="SignalP"/>
    </source>
</evidence>
<evidence type="ECO:0000256" key="3">
    <source>
        <dbReference type="ARBA" id="ARBA00022448"/>
    </source>
</evidence>
<dbReference type="InterPro" id="IPR006128">
    <property type="entry name" value="Lipoprotein_PsaA-like"/>
</dbReference>
<name>A0A1W6Z9G5_9BORD</name>
<comment type="similarity">
    <text evidence="2 6">Belongs to the bacterial solute-binding protein 9 family.</text>
</comment>
<evidence type="ECO:0000313" key="10">
    <source>
        <dbReference type="Proteomes" id="UP000194161"/>
    </source>
</evidence>
<dbReference type="GO" id="GO:0030313">
    <property type="term" value="C:cell envelope"/>
    <property type="evidence" value="ECO:0007669"/>
    <property type="project" value="UniProtKB-SubCell"/>
</dbReference>
<dbReference type="Gene3D" id="3.40.50.1980">
    <property type="entry name" value="Nitrogenase molybdenum iron protein domain"/>
    <property type="match status" value="3"/>
</dbReference>
<reference evidence="9 10" key="1">
    <citation type="submission" date="2017-05" db="EMBL/GenBank/DDBJ databases">
        <title>Complete and WGS of Bordetella genogroups.</title>
        <authorList>
            <person name="Spilker T."/>
            <person name="LiPuma J."/>
        </authorList>
    </citation>
    <scope>NUCLEOTIDE SEQUENCE [LARGE SCALE GENOMIC DNA]</scope>
    <source>
        <strain evidence="9 10">AU7206</strain>
    </source>
</reference>
<dbReference type="InterPro" id="IPR050492">
    <property type="entry name" value="Bact_metal-bind_prot9"/>
</dbReference>
<evidence type="ECO:0000256" key="2">
    <source>
        <dbReference type="ARBA" id="ARBA00011028"/>
    </source>
</evidence>
<dbReference type="PANTHER" id="PTHR42953:SF1">
    <property type="entry name" value="METAL-BINDING PROTEIN HI_0362-RELATED"/>
    <property type="match status" value="1"/>
</dbReference>
<proteinExistence type="inferred from homology"/>